<sequence>MSDCLSCRLTLLQEAIHLCQMNDSQSLCMSIISKKTGSDPLLVLYGQIGPRLNTDRGKLGLQFVDVSGSLCCSLMTGDTSLIGCTVCVWQWNLLLLPKENDSDQTIHDMNYSGNHTIQKNKHTADMSKYYLEIISVSPWSVHAHVLDRLAEFTFDIPFDTILHPSAAKVYAVDSTLSKTICISSSTGQWQLQGMAIGKSGLEVTKTLAHCFLRMKLSHRIGSTRLPFDNEIVIIMFKGPLLEMVSSTALLRIGNEYSISNLKPQKLTFPKGLSVNVLAFGPLSKITSIRTSIIDLDTQSSCQDSPETSPSSLSGTPKTTLRIDAASHTRLNHPGLYCQIVEGFVQESIRSWRNSMITYTGYITTVLDGSLLFFQLDAMYNLICTFSTLDIPHTSLRPGTQITVVDVHLIFSSATDPVFLVMCDLSKLQVISWGPICANPSSSICFSEKTLSYTRRMSFVDLIYFQLVSRIISQVCSTSDILLPSAMADLGLHYASLAILHICGFIPLKAPAPQVFLCHDQACSILIRQSDYPFFISVEDANNHLEVAVSKIQPKPFDNSILSIKINANDFNSSSLACIGALKVNQTTGRLALVSGNKSQIYIHIPPSSLSVDLTLLVDHLVLLLDVVLISEIIVTGGEVPSNDKSDSTFLENRPTTYSYIEVRSSNIRDIGSLHAPLLSVGPVKKLGDMPCDQVIMHFLSKRLATLYCNSSGDPELEIIMRCGLSTPKSTTTNDRPFTEVYFRFYGPTLHIPELYSLNHAYLVELPVHSLQTVYHHGASNWDLSWKFREFSSDIHRASFKTMPKLLPIKITLESQSEQASQPMEFLSTVTCRILLKQWQIDKKFSQPTFSATAHRQNTVDLQPYTRSTFNTKACQLAQQLLVGLGREYLKLTLKVETIDSMTRMWVDWDIRNCAFPFGILVGRVVLFENLMIKRSRNNRQYAHILPITTVTLFSDSHLSNYALTADHKVDDENTNFDCKAPCFRISHMLSLPMSLKKTDLFVYVTAITEVSITNICQVCKQMAPKNMCSSNCIASEYSIQAQAEISVEDGTAKAKAMLSEIDSIITLLRLSSSEYQRLEKMVCDAGTVLYTVPKYPDNAVYSDDLDQQQSVATPDSIWLEAIVQRRSNLRQIQMDMTISTNINNNAASESSGFSDGPSLTCVGDMFHLRPYSLSTGSKSTPVKTLSYVWPRLYPVRISDVDSRELALKLLTYVNKSLK</sequence>
<dbReference type="PANTHER" id="PTHR14865">
    <property type="entry name" value="CST COMPLEX SUBUNIT CTC1"/>
    <property type="match status" value="1"/>
</dbReference>
<dbReference type="PANTHER" id="PTHR14865:SF2">
    <property type="entry name" value="CST COMPLEX SUBUNIT CTC1"/>
    <property type="match status" value="1"/>
</dbReference>
<evidence type="ECO:0000256" key="1">
    <source>
        <dbReference type="ARBA" id="ARBA00004123"/>
    </source>
</evidence>
<dbReference type="InParanoid" id="F4PEI6"/>
<dbReference type="GO" id="GO:0042162">
    <property type="term" value="F:telomeric DNA binding"/>
    <property type="evidence" value="ECO:0000318"/>
    <property type="project" value="GO_Central"/>
</dbReference>
<gene>
    <name evidence="9" type="ORF">BATDEDRAFT_28592</name>
</gene>
<keyword evidence="8" id="KW-0539">Nucleus</keyword>
<keyword evidence="10" id="KW-1185">Reference proteome</keyword>
<dbReference type="InterPro" id="IPR029156">
    <property type="entry name" value="CTC1"/>
</dbReference>
<dbReference type="GeneID" id="18239685"/>
<keyword evidence="5" id="KW-0158">Chromosome</keyword>
<dbReference type="GO" id="GO:0045740">
    <property type="term" value="P:positive regulation of DNA replication"/>
    <property type="evidence" value="ECO:0000318"/>
    <property type="project" value="GO_Central"/>
</dbReference>
<protein>
    <recommendedName>
        <fullName evidence="4">CST complex subunit CTC1</fullName>
    </recommendedName>
</protein>
<dbReference type="GO" id="GO:0010833">
    <property type="term" value="P:telomere maintenance via telomere lengthening"/>
    <property type="evidence" value="ECO:0000318"/>
    <property type="project" value="GO_Central"/>
</dbReference>
<dbReference type="HOGENOM" id="CLU_268951_0_0_1"/>
<comment type="subcellular location">
    <subcellularLocation>
        <location evidence="2">Chromosome</location>
        <location evidence="2">Telomere</location>
    </subcellularLocation>
    <subcellularLocation>
        <location evidence="1">Nucleus</location>
    </subcellularLocation>
</comment>
<comment type="similarity">
    <text evidence="3">Belongs to the CTC1 family.</text>
</comment>
<dbReference type="Pfam" id="PF15489">
    <property type="entry name" value="CTC1"/>
    <property type="match status" value="1"/>
</dbReference>
<dbReference type="GO" id="GO:1990879">
    <property type="term" value="C:CST complex"/>
    <property type="evidence" value="ECO:0000318"/>
    <property type="project" value="GO_Central"/>
</dbReference>
<evidence type="ECO:0000256" key="8">
    <source>
        <dbReference type="ARBA" id="ARBA00023242"/>
    </source>
</evidence>
<dbReference type="OrthoDB" id="2114908at2759"/>
<dbReference type="AlphaFoldDB" id="F4PEI6"/>
<evidence type="ECO:0000256" key="6">
    <source>
        <dbReference type="ARBA" id="ARBA00022895"/>
    </source>
</evidence>
<evidence type="ECO:0000256" key="2">
    <source>
        <dbReference type="ARBA" id="ARBA00004574"/>
    </source>
</evidence>
<evidence type="ECO:0000313" key="10">
    <source>
        <dbReference type="Proteomes" id="UP000007241"/>
    </source>
</evidence>
<organism evidence="9 10">
    <name type="scientific">Batrachochytrium dendrobatidis (strain JAM81 / FGSC 10211)</name>
    <name type="common">Frog chytrid fungus</name>
    <dbReference type="NCBI Taxonomy" id="684364"/>
    <lineage>
        <taxon>Eukaryota</taxon>
        <taxon>Fungi</taxon>
        <taxon>Fungi incertae sedis</taxon>
        <taxon>Chytridiomycota</taxon>
        <taxon>Chytridiomycota incertae sedis</taxon>
        <taxon>Chytridiomycetes</taxon>
        <taxon>Rhizophydiales</taxon>
        <taxon>Rhizophydiales incertae sedis</taxon>
        <taxon>Batrachochytrium</taxon>
    </lineage>
</organism>
<reference evidence="9 10" key="1">
    <citation type="submission" date="2009-12" db="EMBL/GenBank/DDBJ databases">
        <title>The draft genome of Batrachochytrium dendrobatidis.</title>
        <authorList>
            <consortium name="US DOE Joint Genome Institute (JGI-PGF)"/>
            <person name="Kuo A."/>
            <person name="Salamov A."/>
            <person name="Schmutz J."/>
            <person name="Lucas S."/>
            <person name="Pitluck S."/>
            <person name="Rosenblum E."/>
            <person name="Stajich J."/>
            <person name="Eisen M."/>
            <person name="Grigoriev I.V."/>
        </authorList>
    </citation>
    <scope>NUCLEOTIDE SEQUENCE [LARGE SCALE GENOMIC DNA]</scope>
    <source>
        <strain evidence="10">JAM81 / FGSC 10211</strain>
    </source>
</reference>
<evidence type="ECO:0000256" key="4">
    <source>
        <dbReference type="ARBA" id="ARBA00016175"/>
    </source>
</evidence>
<dbReference type="GO" id="GO:0003697">
    <property type="term" value="F:single-stranded DNA binding"/>
    <property type="evidence" value="ECO:0000318"/>
    <property type="project" value="GO_Central"/>
</dbReference>
<evidence type="ECO:0000313" key="9">
    <source>
        <dbReference type="EMBL" id="EGF76379.1"/>
    </source>
</evidence>
<dbReference type="EMBL" id="GL882897">
    <property type="protein sequence ID" value="EGF76379.1"/>
    <property type="molecule type" value="Genomic_DNA"/>
</dbReference>
<accession>F4PEI6</accession>
<dbReference type="STRING" id="684364.F4PEI6"/>
<evidence type="ECO:0000256" key="5">
    <source>
        <dbReference type="ARBA" id="ARBA00022454"/>
    </source>
</evidence>
<dbReference type="Proteomes" id="UP000007241">
    <property type="component" value="Unassembled WGS sequence"/>
</dbReference>
<proteinExistence type="inferred from homology"/>
<evidence type="ECO:0000256" key="3">
    <source>
        <dbReference type="ARBA" id="ARBA00006332"/>
    </source>
</evidence>
<keyword evidence="7" id="KW-0238">DNA-binding</keyword>
<keyword evidence="6" id="KW-0779">Telomere</keyword>
<evidence type="ECO:0000256" key="7">
    <source>
        <dbReference type="ARBA" id="ARBA00023125"/>
    </source>
</evidence>
<name>F4PEI6_BATDJ</name>
<dbReference type="RefSeq" id="XP_006682975.1">
    <property type="nucleotide sequence ID" value="XM_006682912.1"/>
</dbReference>
<dbReference type="InterPro" id="IPR042617">
    <property type="entry name" value="CTC1-like"/>
</dbReference>